<comment type="caution">
    <text evidence="2">The sequence shown here is derived from an EMBL/GenBank/DDBJ whole genome shotgun (WGS) entry which is preliminary data.</text>
</comment>
<protein>
    <submittedName>
        <fullName evidence="2">Uncharacterized protein</fullName>
    </submittedName>
</protein>
<evidence type="ECO:0000256" key="1">
    <source>
        <dbReference type="SAM" id="MobiDB-lite"/>
    </source>
</evidence>
<organism evidence="2 3">
    <name type="scientific">Forsythia ovata</name>
    <dbReference type="NCBI Taxonomy" id="205694"/>
    <lineage>
        <taxon>Eukaryota</taxon>
        <taxon>Viridiplantae</taxon>
        <taxon>Streptophyta</taxon>
        <taxon>Embryophyta</taxon>
        <taxon>Tracheophyta</taxon>
        <taxon>Spermatophyta</taxon>
        <taxon>Magnoliopsida</taxon>
        <taxon>eudicotyledons</taxon>
        <taxon>Gunneridae</taxon>
        <taxon>Pentapetalae</taxon>
        <taxon>asterids</taxon>
        <taxon>lamiids</taxon>
        <taxon>Lamiales</taxon>
        <taxon>Oleaceae</taxon>
        <taxon>Forsythieae</taxon>
        <taxon>Forsythia</taxon>
    </lineage>
</organism>
<sequence>MHKNENVGKHRPNKVAQSSSPKKINQPQPYEAQLVIRGIEPLEEERCAPYLSGLFQINRADLTEEADDDDFVGPPVRLQKTLNPDPFATCNESKNANNTTSKLKEDERNNFNEKLNKIMSDIRLRQDQIIAQQIDLKYEVRAIRRSVDDKIAVFLEELKAKLDGKCSSDVSPGQIVLYKSLNTGFGDGIGDQQNISNPLDDKFYTEDVMEQVEEIFKSAEKSKHSGTTETNIEVVLNGYCGSGAFKYSKLVELAPSNVHHRRYYTLSLNNFNTKVYSIATTTVFE</sequence>
<dbReference type="Proteomes" id="UP001604277">
    <property type="component" value="Unassembled WGS sequence"/>
</dbReference>
<gene>
    <name evidence="2" type="ORF">Fot_21218</name>
</gene>
<feature type="region of interest" description="Disordered" evidence="1">
    <location>
        <begin position="1"/>
        <end position="29"/>
    </location>
</feature>
<dbReference type="EMBL" id="JBFOLJ010000006">
    <property type="protein sequence ID" value="KAL2528617.1"/>
    <property type="molecule type" value="Genomic_DNA"/>
</dbReference>
<accession>A0ABD1UUD4</accession>
<name>A0ABD1UUD4_9LAMI</name>
<dbReference type="AlphaFoldDB" id="A0ABD1UUD4"/>
<evidence type="ECO:0000313" key="3">
    <source>
        <dbReference type="Proteomes" id="UP001604277"/>
    </source>
</evidence>
<feature type="compositionally biased region" description="Polar residues" evidence="1">
    <location>
        <begin position="15"/>
        <end position="28"/>
    </location>
</feature>
<proteinExistence type="predicted"/>
<keyword evidence="3" id="KW-1185">Reference proteome</keyword>
<evidence type="ECO:0000313" key="2">
    <source>
        <dbReference type="EMBL" id="KAL2528617.1"/>
    </source>
</evidence>
<reference evidence="3" key="1">
    <citation type="submission" date="2024-07" db="EMBL/GenBank/DDBJ databases">
        <title>Two chromosome-level genome assemblies of Korean endemic species Abeliophyllum distichum and Forsythia ovata (Oleaceae).</title>
        <authorList>
            <person name="Jang H."/>
        </authorList>
    </citation>
    <scope>NUCLEOTIDE SEQUENCE [LARGE SCALE GENOMIC DNA]</scope>
</reference>